<dbReference type="Gene3D" id="2.40.10.10">
    <property type="entry name" value="Trypsin-like serine proteases"/>
    <property type="match status" value="1"/>
</dbReference>
<keyword evidence="5 12" id="KW-0378">Hydrolase</keyword>
<dbReference type="PANTHER" id="PTHR24264">
    <property type="entry name" value="TRYPSIN-RELATED"/>
    <property type="match status" value="1"/>
</dbReference>
<proteinExistence type="predicted"/>
<evidence type="ECO:0000313" key="17">
    <source>
        <dbReference type="Ensembl" id="ENSGMOP00000011505.2"/>
    </source>
</evidence>
<dbReference type="PROSITE" id="PS50070">
    <property type="entry name" value="KRINGLE_2"/>
    <property type="match status" value="1"/>
</dbReference>
<feature type="chain" id="PRO_5045034776" description="trypsin" evidence="13">
    <location>
        <begin position="23"/>
        <end position="446"/>
    </location>
</feature>
<evidence type="ECO:0000256" key="10">
    <source>
        <dbReference type="PROSITE-ProRule" id="PRU00076"/>
    </source>
</evidence>
<dbReference type="PROSITE" id="PS00022">
    <property type="entry name" value="EGF_1"/>
    <property type="match status" value="1"/>
</dbReference>
<dbReference type="GeneTree" id="ENSGT00940000164426"/>
<dbReference type="AlphaFoldDB" id="A0A8C4ZBM8"/>
<dbReference type="InterPro" id="IPR038178">
    <property type="entry name" value="Kringle_sf"/>
</dbReference>
<keyword evidence="3 11" id="KW-0420">Kringle</keyword>
<keyword evidence="18" id="KW-1185">Reference proteome</keyword>
<evidence type="ECO:0000256" key="7">
    <source>
        <dbReference type="ARBA" id="ARBA00023157"/>
    </source>
</evidence>
<dbReference type="SMART" id="SM00130">
    <property type="entry name" value="KR"/>
    <property type="match status" value="1"/>
</dbReference>
<comment type="subcellular location">
    <subcellularLocation>
        <location evidence="1">Secreted</location>
        <location evidence="1">Extracellular space</location>
    </subcellularLocation>
</comment>
<dbReference type="InterPro" id="IPR050127">
    <property type="entry name" value="Serine_Proteases_S1"/>
</dbReference>
<dbReference type="PANTHER" id="PTHR24264:SF63">
    <property type="entry name" value="PLASMINOGEN ACTIVATOR, UROKINASE B"/>
    <property type="match status" value="1"/>
</dbReference>
<evidence type="ECO:0000256" key="12">
    <source>
        <dbReference type="RuleBase" id="RU363034"/>
    </source>
</evidence>
<comment type="catalytic activity">
    <reaction evidence="8">
        <text>Preferential cleavage: Arg-|-Xaa, Lys-|-Xaa.</text>
        <dbReference type="EC" id="3.4.21.4"/>
    </reaction>
</comment>
<feature type="domain" description="Peptidase S1" evidence="16">
    <location>
        <begin position="184"/>
        <end position="432"/>
    </location>
</feature>
<evidence type="ECO:0000256" key="1">
    <source>
        <dbReference type="ARBA" id="ARBA00004239"/>
    </source>
</evidence>
<dbReference type="InterPro" id="IPR018114">
    <property type="entry name" value="TRYPSIN_HIS"/>
</dbReference>
<dbReference type="GO" id="GO:0031639">
    <property type="term" value="P:plasminogen activation"/>
    <property type="evidence" value="ECO:0007669"/>
    <property type="project" value="TreeGrafter"/>
</dbReference>
<keyword evidence="10" id="KW-0245">EGF-like domain</keyword>
<protein>
    <recommendedName>
        <fullName evidence="9">trypsin</fullName>
        <ecNumber evidence="9">3.4.21.4</ecNumber>
    </recommendedName>
</protein>
<dbReference type="SMART" id="SM00020">
    <property type="entry name" value="Tryp_SPc"/>
    <property type="match status" value="1"/>
</dbReference>
<evidence type="ECO:0000313" key="18">
    <source>
        <dbReference type="Proteomes" id="UP000694546"/>
    </source>
</evidence>
<evidence type="ECO:0000256" key="11">
    <source>
        <dbReference type="PROSITE-ProRule" id="PRU00121"/>
    </source>
</evidence>
<feature type="disulfide bond" evidence="10">
    <location>
        <begin position="61"/>
        <end position="70"/>
    </location>
</feature>
<feature type="signal peptide" evidence="13">
    <location>
        <begin position="1"/>
        <end position="22"/>
    </location>
</feature>
<dbReference type="Pfam" id="PF00089">
    <property type="entry name" value="Trypsin"/>
    <property type="match status" value="1"/>
</dbReference>
<dbReference type="PRINTS" id="PR00018">
    <property type="entry name" value="KRINGLE"/>
</dbReference>
<dbReference type="Proteomes" id="UP000694546">
    <property type="component" value="Chromosome 18"/>
</dbReference>
<dbReference type="InterPro" id="IPR009003">
    <property type="entry name" value="Peptidase_S1_PA"/>
</dbReference>
<dbReference type="GO" id="GO:0004252">
    <property type="term" value="F:serine-type endopeptidase activity"/>
    <property type="evidence" value="ECO:0007669"/>
    <property type="project" value="UniProtKB-EC"/>
</dbReference>
<dbReference type="PROSITE" id="PS00134">
    <property type="entry name" value="TRYPSIN_HIS"/>
    <property type="match status" value="1"/>
</dbReference>
<dbReference type="CDD" id="cd00190">
    <property type="entry name" value="Tryp_SPc"/>
    <property type="match status" value="1"/>
</dbReference>
<dbReference type="InterPro" id="IPR013806">
    <property type="entry name" value="Kringle-like"/>
</dbReference>
<evidence type="ECO:0000256" key="9">
    <source>
        <dbReference type="ARBA" id="ARBA00038868"/>
    </source>
</evidence>
<keyword evidence="13" id="KW-0732">Signal</keyword>
<organism evidence="17 18">
    <name type="scientific">Gadus morhua</name>
    <name type="common">Atlantic cod</name>
    <dbReference type="NCBI Taxonomy" id="8049"/>
    <lineage>
        <taxon>Eukaryota</taxon>
        <taxon>Metazoa</taxon>
        <taxon>Chordata</taxon>
        <taxon>Craniata</taxon>
        <taxon>Vertebrata</taxon>
        <taxon>Euteleostomi</taxon>
        <taxon>Actinopterygii</taxon>
        <taxon>Neopterygii</taxon>
        <taxon>Teleostei</taxon>
        <taxon>Neoteleostei</taxon>
        <taxon>Acanthomorphata</taxon>
        <taxon>Zeiogadaria</taxon>
        <taxon>Gadariae</taxon>
        <taxon>Gadiformes</taxon>
        <taxon>Gadoidei</taxon>
        <taxon>Gadidae</taxon>
        <taxon>Gadus</taxon>
    </lineage>
</organism>
<dbReference type="Ensembl" id="ENSGMOT00000011817.2">
    <property type="protein sequence ID" value="ENSGMOP00000011505.2"/>
    <property type="gene ID" value="ENSGMOG00000010751.2"/>
</dbReference>
<dbReference type="Gene3D" id="2.40.20.10">
    <property type="entry name" value="Plasminogen Kringle 4"/>
    <property type="match status" value="1"/>
</dbReference>
<evidence type="ECO:0000259" key="14">
    <source>
        <dbReference type="PROSITE" id="PS50026"/>
    </source>
</evidence>
<dbReference type="GO" id="GO:0033628">
    <property type="term" value="P:regulation of cell adhesion mediated by integrin"/>
    <property type="evidence" value="ECO:0007669"/>
    <property type="project" value="TreeGrafter"/>
</dbReference>
<keyword evidence="6 12" id="KW-0720">Serine protease</keyword>
<evidence type="ECO:0000256" key="8">
    <source>
        <dbReference type="ARBA" id="ARBA00036320"/>
    </source>
</evidence>
<dbReference type="GO" id="GO:0005615">
    <property type="term" value="C:extracellular space"/>
    <property type="evidence" value="ECO:0007669"/>
    <property type="project" value="TreeGrafter"/>
</dbReference>
<dbReference type="InterPro" id="IPR033116">
    <property type="entry name" value="TRYPSIN_SER"/>
</dbReference>
<evidence type="ECO:0000256" key="5">
    <source>
        <dbReference type="ARBA" id="ARBA00022801"/>
    </source>
</evidence>
<dbReference type="PROSITE" id="PS01186">
    <property type="entry name" value="EGF_2"/>
    <property type="match status" value="1"/>
</dbReference>
<dbReference type="PROSITE" id="PS50026">
    <property type="entry name" value="EGF_3"/>
    <property type="match status" value="1"/>
</dbReference>
<evidence type="ECO:0000259" key="15">
    <source>
        <dbReference type="PROSITE" id="PS50070"/>
    </source>
</evidence>
<dbReference type="PROSITE" id="PS00021">
    <property type="entry name" value="KRINGLE_1"/>
    <property type="match status" value="1"/>
</dbReference>
<dbReference type="InterPro" id="IPR000742">
    <property type="entry name" value="EGF"/>
</dbReference>
<dbReference type="InterPro" id="IPR001254">
    <property type="entry name" value="Trypsin_dom"/>
</dbReference>
<feature type="domain" description="Kringle" evidence="15">
    <location>
        <begin position="77"/>
        <end position="152"/>
    </location>
</feature>
<keyword evidence="7 10" id="KW-1015">Disulfide bond</keyword>
<dbReference type="InterPro" id="IPR018056">
    <property type="entry name" value="Kringle_CS"/>
</dbReference>
<evidence type="ECO:0000256" key="3">
    <source>
        <dbReference type="ARBA" id="ARBA00022572"/>
    </source>
</evidence>
<accession>A0A8C4ZBM8</accession>
<dbReference type="SUPFAM" id="SSF57440">
    <property type="entry name" value="Kringle-like"/>
    <property type="match status" value="1"/>
</dbReference>
<feature type="domain" description="EGF-like" evidence="14">
    <location>
        <begin position="31"/>
        <end position="71"/>
    </location>
</feature>
<dbReference type="OMA" id="YNQWIEE"/>
<dbReference type="Gene3D" id="2.10.25.10">
    <property type="entry name" value="Laminin"/>
    <property type="match status" value="1"/>
</dbReference>
<reference evidence="17" key="2">
    <citation type="submission" date="2025-09" db="UniProtKB">
        <authorList>
            <consortium name="Ensembl"/>
        </authorList>
    </citation>
    <scope>IDENTIFICATION</scope>
</reference>
<evidence type="ECO:0000256" key="6">
    <source>
        <dbReference type="ARBA" id="ARBA00022825"/>
    </source>
</evidence>
<dbReference type="PROSITE" id="PS00135">
    <property type="entry name" value="TRYPSIN_SER"/>
    <property type="match status" value="1"/>
</dbReference>
<evidence type="ECO:0000256" key="13">
    <source>
        <dbReference type="SAM" id="SignalP"/>
    </source>
</evidence>
<name>A0A8C4ZBM8_GADMO</name>
<dbReference type="InterPro" id="IPR001314">
    <property type="entry name" value="Peptidase_S1A"/>
</dbReference>
<dbReference type="EC" id="3.4.21.4" evidence="9"/>
<dbReference type="Pfam" id="PF00051">
    <property type="entry name" value="Kringle"/>
    <property type="match status" value="1"/>
</dbReference>
<evidence type="ECO:0000256" key="4">
    <source>
        <dbReference type="ARBA" id="ARBA00022670"/>
    </source>
</evidence>
<reference evidence="17" key="1">
    <citation type="submission" date="2025-08" db="UniProtKB">
        <authorList>
            <consortium name="Ensembl"/>
        </authorList>
    </citation>
    <scope>IDENTIFICATION</scope>
</reference>
<sequence length="446" mass="49255">MHVTKGLGFLMCALAALSTTDAVRIGRSKTRLYSSFSGGICQNGGTSVASLLGGDHLFCLCHDGFAGDHCETDSSDSCIIGMGLYYRGTRSKSMSGRTCLEWDLHTRESFLTSDVNSGRHNYCRNLQFRLRPWCYVWKNGARARENCRIPRCNVQPDPSPTLNPSPEPPKASTCGRRNSRQMKIVGGTIATVESHPWVAAIFWISKSRQRLFRCGGSLISPCWVLTAAHCFPEGAATKARRLSVILGKSALNETVPYSEQAFRVDEVFVHEAFDNSDGNYNNDIALLRLKGRPGQCANETRTVRTVCLPPPGDRLQSGIQCEIAGYGKEQQGLWYNSQYLRQATVLLLAQDVCQDKDYYGHLITGNMFCAARPDWSQDACEGDSGGPLVCEVDDRLYLFGIVSWGDGCARENRPGVYTMVTNYNQWIAEKTGLSSFTASPMLAPEK</sequence>
<evidence type="ECO:0000256" key="2">
    <source>
        <dbReference type="ARBA" id="ARBA00022525"/>
    </source>
</evidence>
<comment type="caution">
    <text evidence="10">Lacks conserved residue(s) required for the propagation of feature annotation.</text>
</comment>
<dbReference type="InterPro" id="IPR043504">
    <property type="entry name" value="Peptidase_S1_PA_chymotrypsin"/>
</dbReference>
<dbReference type="InterPro" id="IPR000001">
    <property type="entry name" value="Kringle"/>
</dbReference>
<keyword evidence="4 12" id="KW-0645">Protease</keyword>
<dbReference type="PRINTS" id="PR00722">
    <property type="entry name" value="CHYMOTRYPSIN"/>
</dbReference>
<evidence type="ECO:0000259" key="16">
    <source>
        <dbReference type="PROSITE" id="PS50240"/>
    </source>
</evidence>
<dbReference type="SUPFAM" id="SSF50494">
    <property type="entry name" value="Trypsin-like serine proteases"/>
    <property type="match status" value="1"/>
</dbReference>
<keyword evidence="2" id="KW-0964">Secreted</keyword>
<dbReference type="PROSITE" id="PS50240">
    <property type="entry name" value="TRYPSIN_DOM"/>
    <property type="match status" value="1"/>
</dbReference>